<protein>
    <recommendedName>
        <fullName evidence="4">Lipoprotein</fullName>
    </recommendedName>
</protein>
<sequence length="202" mass="20811">MGVGKPVFRLVIASVGLGVLLLVGACGGSDSQTSATATGSATVSEDPSTAEPVSTHTEPLPDMFNNLHTDLDGTSAPAISGAPSASAGGESLTGTIVPANFPFPQGVTWDIADSKRTDATLKLTGVTPAAAVEYYRQALPTVGYRFFQESLEEGRTKVTFVGNHQSVLVLADAGVTLIFTQCTTAVQGEPVPERRSDRVACA</sequence>
<proteinExistence type="predicted"/>
<dbReference type="AlphaFoldDB" id="A0A937RJP2"/>
<dbReference type="EMBL" id="JAEACQ010000192">
    <property type="protein sequence ID" value="MBL7628584.1"/>
    <property type="molecule type" value="Genomic_DNA"/>
</dbReference>
<evidence type="ECO:0000313" key="3">
    <source>
        <dbReference type="Proteomes" id="UP000604475"/>
    </source>
</evidence>
<feature type="region of interest" description="Disordered" evidence="1">
    <location>
        <begin position="33"/>
        <end position="61"/>
    </location>
</feature>
<organism evidence="2 3">
    <name type="scientific">Frankia nepalensis</name>
    <dbReference type="NCBI Taxonomy" id="1836974"/>
    <lineage>
        <taxon>Bacteria</taxon>
        <taxon>Bacillati</taxon>
        <taxon>Actinomycetota</taxon>
        <taxon>Actinomycetes</taxon>
        <taxon>Frankiales</taxon>
        <taxon>Frankiaceae</taxon>
        <taxon>Frankia</taxon>
    </lineage>
</organism>
<feature type="compositionally biased region" description="Low complexity" evidence="1">
    <location>
        <begin position="33"/>
        <end position="42"/>
    </location>
</feature>
<name>A0A937RJP2_9ACTN</name>
<evidence type="ECO:0008006" key="4">
    <source>
        <dbReference type="Google" id="ProtNLM"/>
    </source>
</evidence>
<dbReference type="PROSITE" id="PS51257">
    <property type="entry name" value="PROKAR_LIPOPROTEIN"/>
    <property type="match status" value="1"/>
</dbReference>
<evidence type="ECO:0000256" key="1">
    <source>
        <dbReference type="SAM" id="MobiDB-lite"/>
    </source>
</evidence>
<dbReference type="Proteomes" id="UP000604475">
    <property type="component" value="Unassembled WGS sequence"/>
</dbReference>
<evidence type="ECO:0000313" key="2">
    <source>
        <dbReference type="EMBL" id="MBL7628584.1"/>
    </source>
</evidence>
<feature type="compositionally biased region" description="Polar residues" evidence="1">
    <location>
        <begin position="43"/>
        <end position="57"/>
    </location>
</feature>
<reference evidence="2" key="1">
    <citation type="submission" date="2020-12" db="EMBL/GenBank/DDBJ databases">
        <title>Genomic characterization of non-nitrogen-fixing Frankia strains.</title>
        <authorList>
            <person name="Carlos-Shanley C."/>
            <person name="Guerra T."/>
            <person name="Hahn D."/>
        </authorList>
    </citation>
    <scope>NUCLEOTIDE SEQUENCE</scope>
    <source>
        <strain evidence="2">CN6</strain>
    </source>
</reference>
<gene>
    <name evidence="2" type="ORF">I7412_15775</name>
</gene>
<comment type="caution">
    <text evidence="2">The sequence shown here is derived from an EMBL/GenBank/DDBJ whole genome shotgun (WGS) entry which is preliminary data.</text>
</comment>
<keyword evidence="3" id="KW-1185">Reference proteome</keyword>
<accession>A0A937RJP2</accession>